<dbReference type="PANTHER" id="PTHR12756">
    <property type="entry name" value="CYTOSOLIC CARBOXYPEPTIDASE"/>
    <property type="match status" value="1"/>
</dbReference>
<keyword evidence="4" id="KW-0121">Carboxypeptidase</keyword>
<evidence type="ECO:0000313" key="5">
    <source>
        <dbReference type="Proteomes" id="UP001142810"/>
    </source>
</evidence>
<dbReference type="InterPro" id="IPR040626">
    <property type="entry name" value="Pepdidase_M14_N"/>
</dbReference>
<evidence type="ECO:0000256" key="1">
    <source>
        <dbReference type="ARBA" id="ARBA00001947"/>
    </source>
</evidence>
<dbReference type="SMART" id="SM00631">
    <property type="entry name" value="Zn_pept"/>
    <property type="match status" value="1"/>
</dbReference>
<name>A0ABT3P791_9ALTE</name>
<dbReference type="RefSeq" id="WP_265617389.1">
    <property type="nucleotide sequence ID" value="NZ_JAPFRD010000010.1"/>
</dbReference>
<dbReference type="GO" id="GO:0004180">
    <property type="term" value="F:carboxypeptidase activity"/>
    <property type="evidence" value="ECO:0007669"/>
    <property type="project" value="UniProtKB-KW"/>
</dbReference>
<keyword evidence="4" id="KW-0645">Protease</keyword>
<dbReference type="PANTHER" id="PTHR12756:SF11">
    <property type="entry name" value="CYTOSOLIC CARBOXYPEPTIDASE 1"/>
    <property type="match status" value="1"/>
</dbReference>
<evidence type="ECO:0000259" key="3">
    <source>
        <dbReference type="PROSITE" id="PS52035"/>
    </source>
</evidence>
<evidence type="ECO:0000256" key="2">
    <source>
        <dbReference type="PROSITE-ProRule" id="PRU01379"/>
    </source>
</evidence>
<dbReference type="Pfam" id="PF18027">
    <property type="entry name" value="Pepdidase_M14_N"/>
    <property type="match status" value="1"/>
</dbReference>
<sequence>MHISSQFDSGNIRVIQAESPDNIVLSINKDNQSEFYQWFHFRLFSEQFVEHKITLTDLAKSAYPDGWKEYNVLASYDRQEWFRVGSQFDGNNLTFSINLEEPSVYFAYFIPYSYERHLDFIHDAQVFPQCEHRLLGLTLDGRDLSMLVIGEESPEKKKVWITARQHPGETMAEWCAEGLVYRLLDDQDGVARQLLQQAVFYVVPNMNPDGSARGHLRTNAVGSNLNREWATPSLEKSPEVYYVLDAMQRSGVDIYLDLHGDEALPYNFVAGSEGIPSYDDALKHLEDTFKNALLNVTPEFQDEFGYPKDEPGQANLTVASSAVAEKFRCMAYTFEMPFKDNKNLPDADYGWSVPRCQQLGEDLLIAIGAVVRELTK</sequence>
<keyword evidence="5" id="KW-1185">Reference proteome</keyword>
<comment type="caution">
    <text evidence="4">The sequence shown here is derived from an EMBL/GenBank/DDBJ whole genome shotgun (WGS) entry which is preliminary data.</text>
</comment>
<dbReference type="EMBL" id="JAPFRD010000010">
    <property type="protein sequence ID" value="MCW8108638.1"/>
    <property type="molecule type" value="Genomic_DNA"/>
</dbReference>
<dbReference type="Gene3D" id="2.60.40.3120">
    <property type="match status" value="1"/>
</dbReference>
<dbReference type="InterPro" id="IPR000834">
    <property type="entry name" value="Peptidase_M14"/>
</dbReference>
<feature type="domain" description="Peptidase M14" evidence="3">
    <location>
        <begin position="110"/>
        <end position="374"/>
    </location>
</feature>
<feature type="active site" description="Proton donor/acceptor" evidence="2">
    <location>
        <position position="335"/>
    </location>
</feature>
<dbReference type="Gene3D" id="3.40.630.10">
    <property type="entry name" value="Zn peptidases"/>
    <property type="match status" value="1"/>
</dbReference>
<organism evidence="4 5">
    <name type="scientific">Alteromonas aquimaris</name>
    <dbReference type="NCBI Taxonomy" id="2998417"/>
    <lineage>
        <taxon>Bacteria</taxon>
        <taxon>Pseudomonadati</taxon>
        <taxon>Pseudomonadota</taxon>
        <taxon>Gammaproteobacteria</taxon>
        <taxon>Alteromonadales</taxon>
        <taxon>Alteromonadaceae</taxon>
        <taxon>Alteromonas/Salinimonas group</taxon>
        <taxon>Alteromonas</taxon>
    </lineage>
</organism>
<dbReference type="InterPro" id="IPR050821">
    <property type="entry name" value="Cytosolic_carboxypeptidase"/>
</dbReference>
<gene>
    <name evidence="4" type="ORF">OPS25_09035</name>
</gene>
<dbReference type="CDD" id="cd06234">
    <property type="entry name" value="M14_PaCCP-like"/>
    <property type="match status" value="1"/>
</dbReference>
<proteinExistence type="inferred from homology"/>
<protein>
    <submittedName>
        <fullName evidence="4">M14-type cytosolic carboxypeptidase</fullName>
    </submittedName>
</protein>
<accession>A0ABT3P791</accession>
<comment type="cofactor">
    <cofactor evidence="1">
        <name>Zn(2+)</name>
        <dbReference type="ChEBI" id="CHEBI:29105"/>
    </cofactor>
</comment>
<dbReference type="PROSITE" id="PS52035">
    <property type="entry name" value="PEPTIDASE_M14"/>
    <property type="match status" value="1"/>
</dbReference>
<dbReference type="Pfam" id="PF00246">
    <property type="entry name" value="Peptidase_M14"/>
    <property type="match status" value="1"/>
</dbReference>
<dbReference type="SUPFAM" id="SSF53187">
    <property type="entry name" value="Zn-dependent exopeptidases"/>
    <property type="match status" value="1"/>
</dbReference>
<dbReference type="Proteomes" id="UP001142810">
    <property type="component" value="Unassembled WGS sequence"/>
</dbReference>
<keyword evidence="4" id="KW-0378">Hydrolase</keyword>
<reference evidence="4" key="1">
    <citation type="submission" date="2022-11" db="EMBL/GenBank/DDBJ databases">
        <title>Alteromonas sp. nov., isolated from sea water of the Qingdao.</title>
        <authorList>
            <person name="Wang Q."/>
        </authorList>
    </citation>
    <scope>NUCLEOTIDE SEQUENCE</scope>
    <source>
        <strain evidence="4">ASW11-7</strain>
    </source>
</reference>
<comment type="similarity">
    <text evidence="2">Belongs to the peptidase M14 family.</text>
</comment>
<evidence type="ECO:0000313" key="4">
    <source>
        <dbReference type="EMBL" id="MCW8108638.1"/>
    </source>
</evidence>